<keyword evidence="1" id="KW-0472">Membrane</keyword>
<proteinExistence type="predicted"/>
<dbReference type="EMBL" id="DUGC01000057">
    <property type="protein sequence ID" value="HIH09756.1"/>
    <property type="molecule type" value="Genomic_DNA"/>
</dbReference>
<dbReference type="AlphaFoldDB" id="A0A7J4J3E1"/>
<comment type="caution">
    <text evidence="2">The sequence shown here is derived from an EMBL/GenBank/DDBJ whole genome shotgun (WGS) entry which is preliminary data.</text>
</comment>
<evidence type="ECO:0000256" key="1">
    <source>
        <dbReference type="SAM" id="Phobius"/>
    </source>
</evidence>
<dbReference type="Proteomes" id="UP000565078">
    <property type="component" value="Unassembled WGS sequence"/>
</dbReference>
<organism evidence="2 3">
    <name type="scientific">Candidatus Iainarchaeum sp</name>
    <dbReference type="NCBI Taxonomy" id="3101447"/>
    <lineage>
        <taxon>Archaea</taxon>
        <taxon>Candidatus Iainarchaeota</taxon>
        <taxon>Candidatus Iainarchaeia</taxon>
        <taxon>Candidatus Iainarchaeales</taxon>
        <taxon>Candidatus Iainarchaeaceae</taxon>
        <taxon>Candidatus Iainarchaeum</taxon>
    </lineage>
</organism>
<sequence>MASVNMQSREMFVRSVAFFIYGVGLASLFIWCIMQGIMLHLQGNGAGAFPFYFLGWVSGIGGLALYWQAKELFHFAEISK</sequence>
<feature type="transmembrane region" description="Helical" evidence="1">
    <location>
        <begin position="49"/>
        <end position="67"/>
    </location>
</feature>
<keyword evidence="1" id="KW-0812">Transmembrane</keyword>
<evidence type="ECO:0000313" key="2">
    <source>
        <dbReference type="EMBL" id="HIH09756.1"/>
    </source>
</evidence>
<evidence type="ECO:0000313" key="3">
    <source>
        <dbReference type="Proteomes" id="UP000565078"/>
    </source>
</evidence>
<protein>
    <submittedName>
        <fullName evidence="2">Uncharacterized protein</fullName>
    </submittedName>
</protein>
<keyword evidence="1" id="KW-1133">Transmembrane helix</keyword>
<gene>
    <name evidence="2" type="ORF">HA254_03735</name>
</gene>
<name>A0A7J4J3E1_9ARCH</name>
<accession>A0A7J4J3E1</accession>
<reference evidence="3" key="1">
    <citation type="journal article" date="2020" name="bioRxiv">
        <title>A rank-normalized archaeal taxonomy based on genome phylogeny resolves widespread incomplete and uneven classifications.</title>
        <authorList>
            <person name="Rinke C."/>
            <person name="Chuvochina M."/>
            <person name="Mussig A.J."/>
            <person name="Chaumeil P.-A."/>
            <person name="Waite D.W."/>
            <person name="Whitman W.B."/>
            <person name="Parks D.H."/>
            <person name="Hugenholtz P."/>
        </authorList>
    </citation>
    <scope>NUCLEOTIDE SEQUENCE [LARGE SCALE GENOMIC DNA]</scope>
</reference>
<feature type="transmembrane region" description="Helical" evidence="1">
    <location>
        <begin position="12"/>
        <end position="37"/>
    </location>
</feature>